<evidence type="ECO:0000256" key="1">
    <source>
        <dbReference type="ARBA" id="ARBA00022729"/>
    </source>
</evidence>
<dbReference type="Proteomes" id="UP000092460">
    <property type="component" value="Unassembled WGS sequence"/>
</dbReference>
<dbReference type="EMBL" id="JXJN01012384">
    <property type="status" value="NOT_ANNOTATED_CDS"/>
    <property type="molecule type" value="Genomic_DNA"/>
</dbReference>
<feature type="signal peptide" evidence="4">
    <location>
        <begin position="1"/>
        <end position="22"/>
    </location>
</feature>
<evidence type="ECO:0000313" key="6">
    <source>
        <dbReference type="Proteomes" id="UP000092460"/>
    </source>
</evidence>
<sequence length="758" mass="85853">MCKHDWRLSIFLILYGLSCILACDLPPEIKKCKAGDHVCITQTMNDIIRLYPDGNPLFNMPSLKLVKLDKLIVSKSDSKAPLQLNFQLFDIKITGLDKAKILGTKGFEKDTEYHEVEFQVPFVKMSARYEINGKLLLLPVKGTGHGEFTHKDLHIILKHKIALEKRKGKNYIKTIKLWTSSKPESSTYDFENLFDGNKELADATNKVLTENSQDVWNAMGEEFSRGIAQVIEELLLPTQELLFALKSHPNKVNKICHNSLYNAKIGVAKSLTPTLNIEMCKQDWKFTIFLVLYGLSYILACDLPPEIEKCKAGDHVCITQRMNDITRLHPEGNLFLRCQLVTLDKLTAAKSNAKSPLQLNFELFDTKITDLDKTKVLSTNGFEQDTEHHEIDGKLLLIPIKGKGHGEFTLKDVHATMNWKIGFEKRDGKNYIKSTKLLLSTDVESMIFNFENLFGGNKELTDATNKILTDNSRDVWKSMKKEFSAGLAKVLDAVIGVAKSLTPTLNIEMCKQDWRSTIFLVLYGLSHILACDLPPEIEKCKAGDHVCITQRINDVIRLYPEGNPLFKMPSLKLITFDRLEATKTASNTPLQLKFQLFDIKLSGLDNAKALSNKGFEKDTQYHEIEFQVPILKIMARYEIDGKLLLLPIKGNGNGEFILKDVHITSKHKFILEKRDGKSYIKTVTFLTSLEPGSVTFKFENLFGGNKELTDATNKVLSDNSLDVWNAMGEQFNNGLGQLYRKILTPGMECLSYDDFFID</sequence>
<feature type="chain" id="PRO_5008404753" evidence="4">
    <location>
        <begin position="23"/>
        <end position="758"/>
    </location>
</feature>
<evidence type="ECO:0000256" key="2">
    <source>
        <dbReference type="ARBA" id="ARBA00023108"/>
    </source>
</evidence>
<organism evidence="5 6">
    <name type="scientific">Glossina palpalis gambiensis</name>
    <dbReference type="NCBI Taxonomy" id="67801"/>
    <lineage>
        <taxon>Eukaryota</taxon>
        <taxon>Metazoa</taxon>
        <taxon>Ecdysozoa</taxon>
        <taxon>Arthropoda</taxon>
        <taxon>Hexapoda</taxon>
        <taxon>Insecta</taxon>
        <taxon>Pterygota</taxon>
        <taxon>Neoptera</taxon>
        <taxon>Endopterygota</taxon>
        <taxon>Diptera</taxon>
        <taxon>Brachycera</taxon>
        <taxon>Muscomorpha</taxon>
        <taxon>Hippoboscoidea</taxon>
        <taxon>Glossinidae</taxon>
        <taxon>Glossina</taxon>
    </lineage>
</organism>
<keyword evidence="2" id="KW-0090">Biological rhythms</keyword>
<proteinExistence type="inferred from homology"/>
<dbReference type="GO" id="GO:0005615">
    <property type="term" value="C:extracellular space"/>
    <property type="evidence" value="ECO:0007669"/>
    <property type="project" value="TreeGrafter"/>
</dbReference>
<keyword evidence="6" id="KW-1185">Reference proteome</keyword>
<dbReference type="GO" id="GO:0007623">
    <property type="term" value="P:circadian rhythm"/>
    <property type="evidence" value="ECO:0007669"/>
    <property type="project" value="UniProtKB-ARBA"/>
</dbReference>
<keyword evidence="1 4" id="KW-0732">Signal</keyword>
<dbReference type="InterPro" id="IPR010562">
    <property type="entry name" value="Haemolymph_juvenile_hormone-bd"/>
</dbReference>
<dbReference type="Pfam" id="PF06585">
    <property type="entry name" value="JHBP"/>
    <property type="match status" value="3"/>
</dbReference>
<dbReference type="EMBL" id="JXJN01012383">
    <property type="status" value="NOT_ANNOTATED_CDS"/>
    <property type="molecule type" value="Genomic_DNA"/>
</dbReference>
<evidence type="ECO:0000256" key="4">
    <source>
        <dbReference type="SAM" id="SignalP"/>
    </source>
</evidence>
<evidence type="ECO:0000313" key="5">
    <source>
        <dbReference type="EnsemblMetazoa" id="GPPI026420-PA"/>
    </source>
</evidence>
<dbReference type="STRING" id="67801.A0A1B0BDB3"/>
<reference evidence="5" key="2">
    <citation type="submission" date="2020-05" db="UniProtKB">
        <authorList>
            <consortium name="EnsemblMetazoa"/>
        </authorList>
    </citation>
    <scope>IDENTIFICATION</scope>
    <source>
        <strain evidence="5">IAEA</strain>
    </source>
</reference>
<protein>
    <submittedName>
        <fullName evidence="5">Uncharacterized protein</fullName>
    </submittedName>
</protein>
<dbReference type="FunFam" id="3.15.10.30:FF:000001">
    <property type="entry name" value="Takeout-like protein 1"/>
    <property type="match status" value="1"/>
</dbReference>
<dbReference type="InterPro" id="IPR038606">
    <property type="entry name" value="To_sf"/>
</dbReference>
<dbReference type="PANTHER" id="PTHR11008">
    <property type="entry name" value="PROTEIN TAKEOUT-LIKE PROTEIN"/>
    <property type="match status" value="1"/>
</dbReference>
<dbReference type="VEuPathDB" id="VectorBase:GPPI026420"/>
<dbReference type="EnsemblMetazoa" id="GPPI026420-RA">
    <property type="protein sequence ID" value="GPPI026420-PA"/>
    <property type="gene ID" value="GPPI026420"/>
</dbReference>
<dbReference type="AlphaFoldDB" id="A0A1B0BDB3"/>
<dbReference type="Gene3D" id="3.15.10.30">
    <property type="entry name" value="Haemolymph juvenile hormone binding protein"/>
    <property type="match status" value="3"/>
</dbReference>
<dbReference type="PANTHER" id="PTHR11008:SF32">
    <property type="entry name" value="CIRCADIAN CLOCK-CONTROLLED PROTEIN DAYWAKE-RELATED"/>
    <property type="match status" value="1"/>
</dbReference>
<evidence type="ECO:0000256" key="3">
    <source>
        <dbReference type="ARBA" id="ARBA00060902"/>
    </source>
</evidence>
<name>A0A1B0BDB3_9MUSC</name>
<comment type="similarity">
    <text evidence="3">Belongs to the TO family.</text>
</comment>
<reference evidence="6" key="1">
    <citation type="submission" date="2015-01" db="EMBL/GenBank/DDBJ databases">
        <authorList>
            <person name="Aksoy S."/>
            <person name="Warren W."/>
            <person name="Wilson R.K."/>
        </authorList>
    </citation>
    <scope>NUCLEOTIDE SEQUENCE [LARGE SCALE GENOMIC DNA]</scope>
    <source>
        <strain evidence="6">IAEA</strain>
    </source>
</reference>
<dbReference type="SMART" id="SM00700">
    <property type="entry name" value="JHBP"/>
    <property type="match status" value="3"/>
</dbReference>
<accession>A0A1B0BDB3</accession>